<feature type="compositionally biased region" description="Gly residues" evidence="1">
    <location>
        <begin position="1"/>
        <end position="11"/>
    </location>
</feature>
<evidence type="ECO:0000256" key="1">
    <source>
        <dbReference type="SAM" id="MobiDB-lite"/>
    </source>
</evidence>
<feature type="region of interest" description="Disordered" evidence="1">
    <location>
        <begin position="1"/>
        <end position="36"/>
    </location>
</feature>
<dbReference type="AlphaFoldDB" id="A0ABD2JP59"/>
<accession>A0ABD2JP59</accession>
<dbReference type="EMBL" id="JBICCN010000118">
    <property type="protein sequence ID" value="KAL3092401.1"/>
    <property type="molecule type" value="Genomic_DNA"/>
</dbReference>
<comment type="caution">
    <text evidence="2">The sequence shown here is derived from an EMBL/GenBank/DDBJ whole genome shotgun (WGS) entry which is preliminary data.</text>
</comment>
<gene>
    <name evidence="2" type="ORF">niasHS_007610</name>
</gene>
<feature type="compositionally biased region" description="Basic and acidic residues" evidence="1">
    <location>
        <begin position="25"/>
        <end position="36"/>
    </location>
</feature>
<evidence type="ECO:0000313" key="2">
    <source>
        <dbReference type="EMBL" id="KAL3092401.1"/>
    </source>
</evidence>
<dbReference type="Proteomes" id="UP001620645">
    <property type="component" value="Unassembled WGS sequence"/>
</dbReference>
<name>A0ABD2JP59_HETSC</name>
<organism evidence="2 3">
    <name type="scientific">Heterodera schachtii</name>
    <name type="common">Sugarbeet cyst nematode worm</name>
    <name type="synonym">Tylenchus schachtii</name>
    <dbReference type="NCBI Taxonomy" id="97005"/>
    <lineage>
        <taxon>Eukaryota</taxon>
        <taxon>Metazoa</taxon>
        <taxon>Ecdysozoa</taxon>
        <taxon>Nematoda</taxon>
        <taxon>Chromadorea</taxon>
        <taxon>Rhabditida</taxon>
        <taxon>Tylenchina</taxon>
        <taxon>Tylenchomorpha</taxon>
        <taxon>Tylenchoidea</taxon>
        <taxon>Heteroderidae</taxon>
        <taxon>Heteroderinae</taxon>
        <taxon>Heterodera</taxon>
    </lineage>
</organism>
<evidence type="ECO:0000313" key="3">
    <source>
        <dbReference type="Proteomes" id="UP001620645"/>
    </source>
</evidence>
<protein>
    <submittedName>
        <fullName evidence="2">Uncharacterized protein</fullName>
    </submittedName>
</protein>
<proteinExistence type="predicted"/>
<reference evidence="2 3" key="1">
    <citation type="submission" date="2024-10" db="EMBL/GenBank/DDBJ databases">
        <authorList>
            <person name="Kim D."/>
        </authorList>
    </citation>
    <scope>NUCLEOTIDE SEQUENCE [LARGE SCALE GENOMIC DNA]</scope>
    <source>
        <strain evidence="2">Taebaek</strain>
    </source>
</reference>
<sequence>MGVEIGGGGRCGELESGKFGTSAPTEREKGEGVEVRGKKTVAPILSSNSPSSLLRDVRLNSRRLADEFAQNAAKLESGEKGEGNVL</sequence>
<keyword evidence="3" id="KW-1185">Reference proteome</keyword>